<evidence type="ECO:0000313" key="2">
    <source>
        <dbReference type="EMBL" id="ADI73648.1"/>
    </source>
</evidence>
<protein>
    <submittedName>
        <fullName evidence="2">Nitroreductase</fullName>
    </submittedName>
</protein>
<dbReference type="GeneID" id="9346368"/>
<evidence type="ECO:0000259" key="1">
    <source>
        <dbReference type="Pfam" id="PF00881"/>
    </source>
</evidence>
<dbReference type="Proteomes" id="UP000000391">
    <property type="component" value="Chromosome"/>
</dbReference>
<dbReference type="InterPro" id="IPR000415">
    <property type="entry name" value="Nitroreductase-like"/>
</dbReference>
<dbReference type="CDD" id="cd02136">
    <property type="entry name" value="PnbA_NfnB-like"/>
    <property type="match status" value="1"/>
</dbReference>
<reference evidence="2 3" key="1">
    <citation type="submission" date="2010-06" db="EMBL/GenBank/DDBJ databases">
        <title>Complete sequence chromosome of Methanohalobium evestigatum Z-7303.</title>
        <authorList>
            <consortium name="US DOE Joint Genome Institute"/>
            <person name="Lucas S."/>
            <person name="Copeland A."/>
            <person name="Lapidus A."/>
            <person name="Cheng J.-F."/>
            <person name="Bruce D."/>
            <person name="Goodwin L."/>
            <person name="Pitluck S."/>
            <person name="Saunders E."/>
            <person name="Detter J.C."/>
            <person name="Han C."/>
            <person name="Tapia R."/>
            <person name="Land M."/>
            <person name="Hauser L."/>
            <person name="Kyrpides N."/>
            <person name="Mikhailova N."/>
            <person name="Sieprawska-Lupa M."/>
            <person name="Whitman W.B."/>
            <person name="Anderson I."/>
            <person name="Woyke T."/>
        </authorList>
    </citation>
    <scope>NUCLEOTIDE SEQUENCE [LARGE SCALE GENOMIC DNA]</scope>
    <source>
        <strain evidence="3">ATCC BAA-1072 / DSM 3721 / NBRC 107634 / OCM 161 / Z-7303</strain>
    </source>
</reference>
<dbReference type="InterPro" id="IPR050627">
    <property type="entry name" value="Nitroreductase/BluB"/>
</dbReference>
<feature type="domain" description="Nitroreductase" evidence="1">
    <location>
        <begin position="63"/>
        <end position="146"/>
    </location>
</feature>
<dbReference type="EMBL" id="CP002069">
    <property type="protein sequence ID" value="ADI73648.1"/>
    <property type="molecule type" value="Genomic_DNA"/>
</dbReference>
<keyword evidence="3" id="KW-1185">Reference proteome</keyword>
<dbReference type="KEGG" id="mev:Metev_0747"/>
<dbReference type="Pfam" id="PF00881">
    <property type="entry name" value="Nitroreductase"/>
    <property type="match status" value="2"/>
</dbReference>
<dbReference type="PANTHER" id="PTHR23026">
    <property type="entry name" value="NADPH NITROREDUCTASE"/>
    <property type="match status" value="1"/>
</dbReference>
<accession>D7E724</accession>
<sequence>MHTLDTIKARRSIRKFENTPVEKEDIDTILDSGRWAPSGLNNQPWRFIVIQDKETIKNLSTCTHYSEIVEGAPLLIVVYLYHEVLYNYVKDIQSIGASIENMLLACHELGLGAVWLGEILNQAESVNTILETPESFELMAVVAIGHPAEKSTSERKEIHELVYSEKFGNRWIEENRDEEY</sequence>
<dbReference type="SUPFAM" id="SSF55469">
    <property type="entry name" value="FMN-dependent nitroreductase-like"/>
    <property type="match status" value="1"/>
</dbReference>
<dbReference type="InterPro" id="IPR029479">
    <property type="entry name" value="Nitroreductase"/>
</dbReference>
<organism evidence="2 3">
    <name type="scientific">Methanohalobium evestigatum (strain ATCC BAA-1072 / DSM 3721 / NBRC 107634 / OCM 161 / Z-7303)</name>
    <dbReference type="NCBI Taxonomy" id="644295"/>
    <lineage>
        <taxon>Archaea</taxon>
        <taxon>Methanobacteriati</taxon>
        <taxon>Methanobacteriota</taxon>
        <taxon>Stenosarchaea group</taxon>
        <taxon>Methanomicrobia</taxon>
        <taxon>Methanosarcinales</taxon>
        <taxon>Methanosarcinaceae</taxon>
        <taxon>Methanohalobium</taxon>
    </lineage>
</organism>
<feature type="domain" description="Nitroreductase" evidence="1">
    <location>
        <begin position="7"/>
        <end position="60"/>
    </location>
</feature>
<gene>
    <name evidence="2" type="ordered locus">Metev_0747</name>
</gene>
<evidence type="ECO:0000313" key="3">
    <source>
        <dbReference type="Proteomes" id="UP000000391"/>
    </source>
</evidence>
<proteinExistence type="predicted"/>
<dbReference type="STRING" id="644295.Metev_0747"/>
<dbReference type="AlphaFoldDB" id="D7E724"/>
<dbReference type="Gene3D" id="3.40.109.10">
    <property type="entry name" value="NADH Oxidase"/>
    <property type="match status" value="1"/>
</dbReference>
<name>D7E724_METEZ</name>
<dbReference type="RefSeq" id="WP_013194216.1">
    <property type="nucleotide sequence ID" value="NC_014253.1"/>
</dbReference>
<dbReference type="GO" id="GO:0016491">
    <property type="term" value="F:oxidoreductase activity"/>
    <property type="evidence" value="ECO:0007669"/>
    <property type="project" value="InterPro"/>
</dbReference>
<dbReference type="PANTHER" id="PTHR23026:SF123">
    <property type="entry name" value="NAD(P)H NITROREDUCTASE RV3131-RELATED"/>
    <property type="match status" value="1"/>
</dbReference>
<dbReference type="HOGENOM" id="CLU_070764_7_1_2"/>